<reference evidence="1 2" key="1">
    <citation type="submission" date="2016-09" db="EMBL/GenBank/DDBJ databases">
        <authorList>
            <person name="Laine KS P."/>
        </authorList>
    </citation>
    <scope>NUCLEOTIDE SEQUENCE [LARGE SCALE GENOMIC DNA]</scope>
    <source>
        <strain evidence="1">PFRJS-23</strain>
    </source>
</reference>
<dbReference type="AlphaFoldDB" id="A0A2C8BCI9"/>
<protein>
    <submittedName>
        <fullName evidence="1">Uncharacterized protein</fullName>
    </submittedName>
</protein>
<dbReference type="RefSeq" id="WP_085763861.1">
    <property type="nucleotide sequence ID" value="NZ_CP018002.1"/>
</dbReference>
<evidence type="ECO:0000313" key="2">
    <source>
        <dbReference type="Proteomes" id="UP000250080"/>
    </source>
</evidence>
<gene>
    <name evidence="1" type="ORF">PFR_JS23_1465</name>
</gene>
<sequence>MTQSVIVTEYPGMWSVESPQDTIAGGRRTRRAAVRLARQLMPTAALGFAYFVTAPDGEDYKFILRDDSPQRRAVAEGLTRYLNAGRPLSPEPLPPTELNEFNVIPALPGDRYGDLRGLIGEEEPAVLANFHHLDAESVALESFLVGARSPAQVSVEDLGLTDAATFDQVLRALMAPGVAISASDPARRAIPAEMNGGRQLRPVA</sequence>
<dbReference type="EMBL" id="LT618793">
    <property type="protein sequence ID" value="SCQ79716.1"/>
    <property type="molecule type" value="Genomic_DNA"/>
</dbReference>
<accession>A0A2C8BCI9</accession>
<dbReference type="Proteomes" id="UP000250080">
    <property type="component" value="Chromosome I"/>
</dbReference>
<evidence type="ECO:0000313" key="1">
    <source>
        <dbReference type="EMBL" id="SCQ79716.1"/>
    </source>
</evidence>
<name>A0A2C8BCI9_9ACTN</name>
<proteinExistence type="predicted"/>
<organism evidence="1 2">
    <name type="scientific">Propionibacterium freudenreichii</name>
    <dbReference type="NCBI Taxonomy" id="1744"/>
    <lineage>
        <taxon>Bacteria</taxon>
        <taxon>Bacillati</taxon>
        <taxon>Actinomycetota</taxon>
        <taxon>Actinomycetes</taxon>
        <taxon>Propionibacteriales</taxon>
        <taxon>Propionibacteriaceae</taxon>
        <taxon>Propionibacterium</taxon>
    </lineage>
</organism>